<feature type="domain" description="HTH cro/C1-type" evidence="1">
    <location>
        <begin position="23"/>
        <end position="77"/>
    </location>
</feature>
<dbReference type="Pfam" id="PF01381">
    <property type="entry name" value="HTH_3"/>
    <property type="match status" value="1"/>
</dbReference>
<dbReference type="SUPFAM" id="SSF47413">
    <property type="entry name" value="lambda repressor-like DNA-binding domains"/>
    <property type="match status" value="1"/>
</dbReference>
<dbReference type="RefSeq" id="YP_008240826.1">
    <property type="nucleotide sequence ID" value="NC_021789.1"/>
</dbReference>
<evidence type="ECO:0000313" key="2">
    <source>
        <dbReference type="EMBL" id="AGO47445.1"/>
    </source>
</evidence>
<dbReference type="OrthoDB" id="21039at10239"/>
<dbReference type="Proteomes" id="UP000014731">
    <property type="component" value="Segment"/>
</dbReference>
<evidence type="ECO:0000313" key="3">
    <source>
        <dbReference type="Proteomes" id="UP000014731"/>
    </source>
</evidence>
<organism evidence="2 3">
    <name type="scientific">Cellulophaga phage phi19:3</name>
    <dbReference type="NCBI Taxonomy" id="1327971"/>
    <lineage>
        <taxon>Viruses</taxon>
        <taxon>Duplodnaviria</taxon>
        <taxon>Heunggongvirae</taxon>
        <taxon>Uroviricota</taxon>
        <taxon>Caudoviricetes</taxon>
        <taxon>Pachyviridae</taxon>
        <taxon>Baltivirus</taxon>
        <taxon>Baltivirus phi19tres</taxon>
    </lineage>
</organism>
<keyword evidence="3" id="KW-1185">Reference proteome</keyword>
<evidence type="ECO:0000259" key="1">
    <source>
        <dbReference type="PROSITE" id="PS50943"/>
    </source>
</evidence>
<gene>
    <name evidence="2" type="ORF">Phi19:3_gp041</name>
</gene>
<keyword evidence="2" id="KW-0238">DNA-binding</keyword>
<name>R9ZY42_9CAUD</name>
<reference evidence="3" key="2">
    <citation type="submission" date="2013-03" db="EMBL/GenBank/DDBJ databases">
        <title>The Cellulophaga phages: a novel, diverse, and globally ubiquitous model system.</title>
        <authorList>
            <person name="Holmfeldt K."/>
            <person name="Solonenko N."/>
            <person name="Shah M."/>
            <person name="Corrier K."/>
            <person name="Riemann L."/>
            <person name="VerBerkmoes N.C."/>
            <person name="Sullivan M.B."/>
        </authorList>
    </citation>
    <scope>NUCLEOTIDE SEQUENCE [LARGE SCALE GENOMIC DNA]</scope>
</reference>
<dbReference type="InterPro" id="IPR010982">
    <property type="entry name" value="Lambda_DNA-bd_dom_sf"/>
</dbReference>
<dbReference type="GeneID" id="16880996"/>
<accession>R9ZY42</accession>
<dbReference type="SMART" id="SM00530">
    <property type="entry name" value="HTH_XRE"/>
    <property type="match status" value="1"/>
</dbReference>
<dbReference type="KEGG" id="vg:16880996"/>
<sequence length="80" mass="9081">MAQTYIDHTETEQEIIMQFADYVSERMQNLGITQGFISRETGISQGDISKIIRGLKRPSIVTASRILKAINAEINFHAKR</sequence>
<protein>
    <submittedName>
        <fullName evidence="2">DNA-binding helix-turn-helix protein</fullName>
    </submittedName>
</protein>
<reference evidence="2 3" key="1">
    <citation type="journal article" date="2013" name="Proc. Natl. Acad. Sci. U.S.A.">
        <title>Twelve previously unknown phage genera are ubiquitous in global oceans.</title>
        <authorList>
            <person name="Holmfeldt K."/>
            <person name="Solonenko N."/>
            <person name="Shah M."/>
            <person name="Corrier K."/>
            <person name="Riemann L."/>
            <person name="Verberkmoes N.C."/>
            <person name="Sullivan M.B."/>
        </authorList>
    </citation>
    <scope>NUCLEOTIDE SEQUENCE [LARGE SCALE GENOMIC DNA]</scope>
    <source>
        <strain evidence="2">Phi19:3</strain>
    </source>
</reference>
<dbReference type="EMBL" id="KC821608">
    <property type="protein sequence ID" value="AGO47445.1"/>
    <property type="molecule type" value="Genomic_DNA"/>
</dbReference>
<dbReference type="InterPro" id="IPR001387">
    <property type="entry name" value="Cro/C1-type_HTH"/>
</dbReference>
<dbReference type="Gene3D" id="1.10.260.40">
    <property type="entry name" value="lambda repressor-like DNA-binding domains"/>
    <property type="match status" value="1"/>
</dbReference>
<proteinExistence type="predicted"/>
<dbReference type="GO" id="GO:0003677">
    <property type="term" value="F:DNA binding"/>
    <property type="evidence" value="ECO:0007669"/>
    <property type="project" value="UniProtKB-KW"/>
</dbReference>
<dbReference type="CDD" id="cd00093">
    <property type="entry name" value="HTH_XRE"/>
    <property type="match status" value="1"/>
</dbReference>
<dbReference type="PROSITE" id="PS50943">
    <property type="entry name" value="HTH_CROC1"/>
    <property type="match status" value="1"/>
</dbReference>